<feature type="compositionally biased region" description="Basic and acidic residues" evidence="7">
    <location>
        <begin position="200"/>
        <end position="213"/>
    </location>
</feature>
<evidence type="ECO:0000256" key="6">
    <source>
        <dbReference type="ARBA" id="ARBA00023242"/>
    </source>
</evidence>
<dbReference type="Gene3D" id="4.10.240.10">
    <property type="entry name" value="Zn(2)-C6 fungal-type DNA-binding domain"/>
    <property type="match status" value="1"/>
</dbReference>
<proteinExistence type="predicted"/>
<dbReference type="SMART" id="SM00066">
    <property type="entry name" value="GAL4"/>
    <property type="match status" value="1"/>
</dbReference>
<dbReference type="RefSeq" id="XP_040665436.1">
    <property type="nucleotide sequence ID" value="XM_040817011.1"/>
</dbReference>
<feature type="compositionally biased region" description="Polar residues" evidence="7">
    <location>
        <begin position="185"/>
        <end position="199"/>
    </location>
</feature>
<keyword evidence="10" id="KW-1185">Reference proteome</keyword>
<feature type="domain" description="Zn(2)-C6 fungal-type" evidence="8">
    <location>
        <begin position="22"/>
        <end position="61"/>
    </location>
</feature>
<keyword evidence="2" id="KW-0862">Zinc</keyword>
<accession>A0A1L9PDS1</accession>
<dbReference type="OrthoDB" id="3163292at2759"/>
<evidence type="ECO:0000256" key="3">
    <source>
        <dbReference type="ARBA" id="ARBA00023015"/>
    </source>
</evidence>
<evidence type="ECO:0000259" key="8">
    <source>
        <dbReference type="PROSITE" id="PS50048"/>
    </source>
</evidence>
<evidence type="ECO:0000313" key="9">
    <source>
        <dbReference type="EMBL" id="OJI99673.1"/>
    </source>
</evidence>
<dbReference type="CDD" id="cd00067">
    <property type="entry name" value="GAL4"/>
    <property type="match status" value="1"/>
</dbReference>
<evidence type="ECO:0000313" key="10">
    <source>
        <dbReference type="Proteomes" id="UP000184073"/>
    </source>
</evidence>
<keyword evidence="3" id="KW-0805">Transcription regulation</keyword>
<dbReference type="PROSITE" id="PS50048">
    <property type="entry name" value="ZN2_CY6_FUNGAL_2"/>
    <property type="match status" value="1"/>
</dbReference>
<dbReference type="Pfam" id="PF00172">
    <property type="entry name" value="Zn_clus"/>
    <property type="match status" value="1"/>
</dbReference>
<keyword evidence="6" id="KW-0539">Nucleus</keyword>
<feature type="region of interest" description="Disordered" evidence="7">
    <location>
        <begin position="399"/>
        <end position="429"/>
    </location>
</feature>
<dbReference type="InterPro" id="IPR001138">
    <property type="entry name" value="Zn2Cys6_DnaBD"/>
</dbReference>
<dbReference type="PANTHER" id="PTHR31845">
    <property type="entry name" value="FINGER DOMAIN PROTEIN, PUTATIVE-RELATED"/>
    <property type="match status" value="1"/>
</dbReference>
<dbReference type="GO" id="GO:0008270">
    <property type="term" value="F:zinc ion binding"/>
    <property type="evidence" value="ECO:0007669"/>
    <property type="project" value="InterPro"/>
</dbReference>
<dbReference type="GO" id="GO:0000981">
    <property type="term" value="F:DNA-binding transcription factor activity, RNA polymerase II-specific"/>
    <property type="evidence" value="ECO:0007669"/>
    <property type="project" value="InterPro"/>
</dbReference>
<dbReference type="InterPro" id="IPR051089">
    <property type="entry name" value="prtT"/>
</dbReference>
<keyword evidence="4" id="KW-0238">DNA-binding</keyword>
<evidence type="ECO:0000256" key="5">
    <source>
        <dbReference type="ARBA" id="ARBA00023163"/>
    </source>
</evidence>
<feature type="region of interest" description="Disordered" evidence="7">
    <location>
        <begin position="34"/>
        <end position="67"/>
    </location>
</feature>
<dbReference type="VEuPathDB" id="FungiDB:ASPVEDRAFT_81268"/>
<dbReference type="AlphaFoldDB" id="A0A1L9PDS1"/>
<evidence type="ECO:0000256" key="4">
    <source>
        <dbReference type="ARBA" id="ARBA00023125"/>
    </source>
</evidence>
<dbReference type="GO" id="GO:0000976">
    <property type="term" value="F:transcription cis-regulatory region binding"/>
    <property type="evidence" value="ECO:0007669"/>
    <property type="project" value="TreeGrafter"/>
</dbReference>
<dbReference type="CDD" id="cd12148">
    <property type="entry name" value="fungal_TF_MHR"/>
    <property type="match status" value="1"/>
</dbReference>
<protein>
    <recommendedName>
        <fullName evidence="8">Zn(2)-C6 fungal-type domain-containing protein</fullName>
    </recommendedName>
</protein>
<feature type="region of interest" description="Disordered" evidence="7">
    <location>
        <begin position="185"/>
        <end position="213"/>
    </location>
</feature>
<gene>
    <name evidence="9" type="ORF">ASPVEDRAFT_81268</name>
</gene>
<keyword evidence="5" id="KW-0804">Transcription</keyword>
<sequence length="770" mass="85410">MSTPSYRDEPSHGKARSAVAAACEACRKLKMKCTRTGPQGHENSPSEPCDRCKRTNRPCKIPESRPLGRRRGALGRYRGLEKAYRKLQAEAKKANISHGLEGVYDSVSLPADESLAFDSFLANESDTPRFSPTGEARPEVRPPGAVIQADHWEDAEVQVEPVQEPMSNPLALLAFASDAAQATETSPASVNALSSPASRRQSDRQRGESEGHRLLHRPGYVSLGLQLDRASLVQGLDTLLNTADAGHQALDYFKRTGVRQRDIGPDLDPVELGLVTMDDAHHLFPIYFARLHPINGILDPVLHTPESVRCLSSLLFTWILALTAQFDPASASIAERLRRHGDKLSRYVHTCGYKSVEIVQGYYISLLSATPAKTLTEERSWLYTMYAIGVATDLGMDQEGPTACSRSSQSQRDRNLPSPCSQADQVARQSLDGEWTDRSVYEERMVRNRERTWLRILLWERANSAARGRLQSFPETSLTRSIDAWWLHPLADMTDKYTSAFIILRKVLASLQTELKHQAQFSQSDAHWVRDLVDTSLYDWCNTWLSKPADIASASPPEQVSMTFLHYVYEHGRLWTLSLALSDSISRAENLDAIRQDCFESAVNCCETAVRDLTTVGEPLYCMLAPTWAMISYAAVLTLKIFPALYGPRAGSDVELLALLSQVALQLQRAGTTPPHRFGIAALLGQHLMMILRARALGLGGELPPHTQDYAARRRPSEWQPGPEMSQGNPLVSNWDPFLTPAISDQTGVAGDGFADFFREIFGPGFGDLL</sequence>
<dbReference type="GO" id="GO:0005634">
    <property type="term" value="C:nucleus"/>
    <property type="evidence" value="ECO:0007669"/>
    <property type="project" value="UniProtKB-SubCell"/>
</dbReference>
<dbReference type="PANTHER" id="PTHR31845:SF17">
    <property type="entry name" value="ZN(II)2CYS6 TRANSCRIPTION FACTOR (EUROFUNG)"/>
    <property type="match status" value="1"/>
</dbReference>
<reference evidence="10" key="1">
    <citation type="journal article" date="2017" name="Genome Biol.">
        <title>Comparative genomics reveals high biological diversity and specific adaptations in the industrially and medically important fungal genus Aspergillus.</title>
        <authorList>
            <person name="de Vries R.P."/>
            <person name="Riley R."/>
            <person name="Wiebenga A."/>
            <person name="Aguilar-Osorio G."/>
            <person name="Amillis S."/>
            <person name="Uchima C.A."/>
            <person name="Anderluh G."/>
            <person name="Asadollahi M."/>
            <person name="Askin M."/>
            <person name="Barry K."/>
            <person name="Battaglia E."/>
            <person name="Bayram O."/>
            <person name="Benocci T."/>
            <person name="Braus-Stromeyer S.A."/>
            <person name="Caldana C."/>
            <person name="Canovas D."/>
            <person name="Cerqueira G.C."/>
            <person name="Chen F."/>
            <person name="Chen W."/>
            <person name="Choi C."/>
            <person name="Clum A."/>
            <person name="Dos Santos R.A."/>
            <person name="Damasio A.R."/>
            <person name="Diallinas G."/>
            <person name="Emri T."/>
            <person name="Fekete E."/>
            <person name="Flipphi M."/>
            <person name="Freyberg S."/>
            <person name="Gallo A."/>
            <person name="Gournas C."/>
            <person name="Habgood R."/>
            <person name="Hainaut M."/>
            <person name="Harispe M.L."/>
            <person name="Henrissat B."/>
            <person name="Hilden K.S."/>
            <person name="Hope R."/>
            <person name="Hossain A."/>
            <person name="Karabika E."/>
            <person name="Karaffa L."/>
            <person name="Karanyi Z."/>
            <person name="Krasevec N."/>
            <person name="Kuo A."/>
            <person name="Kusch H."/>
            <person name="LaButti K."/>
            <person name="Lagendijk E.L."/>
            <person name="Lapidus A."/>
            <person name="Levasseur A."/>
            <person name="Lindquist E."/>
            <person name="Lipzen A."/>
            <person name="Logrieco A.F."/>
            <person name="MacCabe A."/>
            <person name="Maekelae M.R."/>
            <person name="Malavazi I."/>
            <person name="Melin P."/>
            <person name="Meyer V."/>
            <person name="Mielnichuk N."/>
            <person name="Miskei M."/>
            <person name="Molnar A.P."/>
            <person name="Mule G."/>
            <person name="Ngan C.Y."/>
            <person name="Orejas M."/>
            <person name="Orosz E."/>
            <person name="Ouedraogo J.P."/>
            <person name="Overkamp K.M."/>
            <person name="Park H.-S."/>
            <person name="Perrone G."/>
            <person name="Piumi F."/>
            <person name="Punt P.J."/>
            <person name="Ram A.F."/>
            <person name="Ramon A."/>
            <person name="Rauscher S."/>
            <person name="Record E."/>
            <person name="Riano-Pachon D.M."/>
            <person name="Robert V."/>
            <person name="Roehrig J."/>
            <person name="Ruller R."/>
            <person name="Salamov A."/>
            <person name="Salih N.S."/>
            <person name="Samson R.A."/>
            <person name="Sandor E."/>
            <person name="Sanguinetti M."/>
            <person name="Schuetze T."/>
            <person name="Sepcic K."/>
            <person name="Shelest E."/>
            <person name="Sherlock G."/>
            <person name="Sophianopoulou V."/>
            <person name="Squina F.M."/>
            <person name="Sun H."/>
            <person name="Susca A."/>
            <person name="Todd R.B."/>
            <person name="Tsang A."/>
            <person name="Unkles S.E."/>
            <person name="van de Wiele N."/>
            <person name="van Rossen-Uffink D."/>
            <person name="Oliveira J.V."/>
            <person name="Vesth T.C."/>
            <person name="Visser J."/>
            <person name="Yu J.-H."/>
            <person name="Zhou M."/>
            <person name="Andersen M.R."/>
            <person name="Archer D.B."/>
            <person name="Baker S.E."/>
            <person name="Benoit I."/>
            <person name="Brakhage A.A."/>
            <person name="Braus G.H."/>
            <person name="Fischer R."/>
            <person name="Frisvad J.C."/>
            <person name="Goldman G.H."/>
            <person name="Houbraken J."/>
            <person name="Oakley B."/>
            <person name="Pocsi I."/>
            <person name="Scazzocchio C."/>
            <person name="Seiboth B."/>
            <person name="vanKuyk P.A."/>
            <person name="Wortman J."/>
            <person name="Dyer P.S."/>
            <person name="Grigoriev I.V."/>
        </authorList>
    </citation>
    <scope>NUCLEOTIDE SEQUENCE [LARGE SCALE GENOMIC DNA]</scope>
    <source>
        <strain evidence="10">CBS 583.65</strain>
    </source>
</reference>
<comment type="subcellular location">
    <subcellularLocation>
        <location evidence="1">Nucleus</location>
    </subcellularLocation>
</comment>
<dbReference type="Proteomes" id="UP000184073">
    <property type="component" value="Unassembled WGS sequence"/>
</dbReference>
<evidence type="ECO:0000256" key="1">
    <source>
        <dbReference type="ARBA" id="ARBA00004123"/>
    </source>
</evidence>
<evidence type="ECO:0000256" key="2">
    <source>
        <dbReference type="ARBA" id="ARBA00022833"/>
    </source>
</evidence>
<dbReference type="GeneID" id="63732522"/>
<organism evidence="9 10">
    <name type="scientific">Aspergillus versicolor CBS 583.65</name>
    <dbReference type="NCBI Taxonomy" id="1036611"/>
    <lineage>
        <taxon>Eukaryota</taxon>
        <taxon>Fungi</taxon>
        <taxon>Dikarya</taxon>
        <taxon>Ascomycota</taxon>
        <taxon>Pezizomycotina</taxon>
        <taxon>Eurotiomycetes</taxon>
        <taxon>Eurotiomycetidae</taxon>
        <taxon>Eurotiales</taxon>
        <taxon>Aspergillaceae</taxon>
        <taxon>Aspergillus</taxon>
        <taxon>Aspergillus subgen. Nidulantes</taxon>
    </lineage>
</organism>
<feature type="compositionally biased region" description="Polar residues" evidence="7">
    <location>
        <begin position="418"/>
        <end position="428"/>
    </location>
</feature>
<evidence type="ECO:0000256" key="7">
    <source>
        <dbReference type="SAM" id="MobiDB-lite"/>
    </source>
</evidence>
<dbReference type="EMBL" id="KV878127">
    <property type="protein sequence ID" value="OJI99673.1"/>
    <property type="molecule type" value="Genomic_DNA"/>
</dbReference>
<name>A0A1L9PDS1_ASPVE</name>
<dbReference type="SUPFAM" id="SSF57701">
    <property type="entry name" value="Zn2/Cys6 DNA-binding domain"/>
    <property type="match status" value="1"/>
</dbReference>
<dbReference type="InterPro" id="IPR036864">
    <property type="entry name" value="Zn2-C6_fun-type_DNA-bd_sf"/>
</dbReference>